<gene>
    <name evidence="1" type="ORF">OIK44_06300</name>
</gene>
<dbReference type="InterPro" id="IPR029063">
    <property type="entry name" value="SAM-dependent_MTases_sf"/>
</dbReference>
<proteinExistence type="predicted"/>
<accession>A0ABT5JXA3</accession>
<organism evidence="1 2">
    <name type="scientific">Janthinobacterium fluminis</name>
    <dbReference type="NCBI Taxonomy" id="2987524"/>
    <lineage>
        <taxon>Bacteria</taxon>
        <taxon>Pseudomonadati</taxon>
        <taxon>Pseudomonadota</taxon>
        <taxon>Betaproteobacteria</taxon>
        <taxon>Burkholderiales</taxon>
        <taxon>Oxalobacteraceae</taxon>
        <taxon>Janthinobacterium</taxon>
    </lineage>
</organism>
<keyword evidence="2" id="KW-1185">Reference proteome</keyword>
<reference evidence="1 2" key="1">
    <citation type="submission" date="2022-10" db="EMBL/GenBank/DDBJ databases">
        <title>Janthinobacterium sp. hw3 Genome sequencing.</title>
        <authorList>
            <person name="Park S."/>
        </authorList>
    </citation>
    <scope>NUCLEOTIDE SEQUENCE [LARGE SCALE GENOMIC DNA]</scope>
    <source>
        <strain evidence="2">hw3</strain>
    </source>
</reference>
<dbReference type="EMBL" id="JAQQXR010000002">
    <property type="protein sequence ID" value="MDC8757199.1"/>
    <property type="molecule type" value="Genomic_DNA"/>
</dbReference>
<name>A0ABT5JXA3_9BURK</name>
<dbReference type="SUPFAM" id="SSF53335">
    <property type="entry name" value="S-adenosyl-L-methionine-dependent methyltransferases"/>
    <property type="match status" value="1"/>
</dbReference>
<evidence type="ECO:0000313" key="1">
    <source>
        <dbReference type="EMBL" id="MDC8757199.1"/>
    </source>
</evidence>
<evidence type="ECO:0008006" key="3">
    <source>
        <dbReference type="Google" id="ProtNLM"/>
    </source>
</evidence>
<comment type="caution">
    <text evidence="1">The sequence shown here is derived from an EMBL/GenBank/DDBJ whole genome shotgun (WGS) entry which is preliminary data.</text>
</comment>
<evidence type="ECO:0000313" key="2">
    <source>
        <dbReference type="Proteomes" id="UP001221208"/>
    </source>
</evidence>
<dbReference type="Gene3D" id="3.40.50.150">
    <property type="entry name" value="Vaccinia Virus protein VP39"/>
    <property type="match status" value="1"/>
</dbReference>
<dbReference type="RefSeq" id="WP_273669885.1">
    <property type="nucleotide sequence ID" value="NZ_JAQQXR010000002.1"/>
</dbReference>
<dbReference type="Proteomes" id="UP001221208">
    <property type="component" value="Unassembled WGS sequence"/>
</dbReference>
<protein>
    <recommendedName>
        <fullName evidence="3">Class I SAM-dependent methyltransferase</fullName>
    </recommendedName>
</protein>
<sequence>MAAAGGADHWQAHARQWSRIGGPLRPGAEDVGIMRRILGPQPGLGLLLGVTAELSALSDNMVAVERDATMIARQWRPRGPGQSVRQGDWLALPFGADSFAFAAGDGSLNMLRHPDGYGRLFEQLRVCLRDQGRLALRVFTAAHDNETPQAAADAALRGDIGSFHAFKWRLAMALVARAGQPDIAVAAIHAAFDALLPDRALLASRAGWARADIDTVDVYRDSPAVYSFPTLRQVRQAVPAGYAELGVFHGSYELAERCPILAWSLHK</sequence>